<keyword evidence="3" id="KW-1185">Reference proteome</keyword>
<evidence type="ECO:0000313" key="2">
    <source>
        <dbReference type="EMBL" id="MBW4361591.1"/>
    </source>
</evidence>
<dbReference type="Pfam" id="PF12697">
    <property type="entry name" value="Abhydrolase_6"/>
    <property type="match status" value="1"/>
</dbReference>
<feature type="domain" description="AB hydrolase-1" evidence="1">
    <location>
        <begin position="9"/>
        <end position="244"/>
    </location>
</feature>
<gene>
    <name evidence="2" type="ORF">KZH69_13950</name>
</gene>
<keyword evidence="2" id="KW-0378">Hydrolase</keyword>
<evidence type="ECO:0000259" key="1">
    <source>
        <dbReference type="Pfam" id="PF12697"/>
    </source>
</evidence>
<sequence length="263" mass="29920">METENSKSILFITGAFVSNESWNEWRDFYENRGFKTIAPAWPFKDAPPAILRKRHPDSQVASIRLEQLIAHFEEIARSFSEKPIIIGHSIGGLIGQILNQKGLASAVIAIHSVPPQGILTFKLSFLKAGWGPLGFFTPANKTFLISFPQWQYAFTNGMPVELQENGYLKLAIPESKLVVRDTVTSVAKVDFSKPHHPLLFIAGDMDHTIPHQLNYDNYKKYTDKNSVTEYKVFPGRNHFVLGQPGWQEIAIYILEWLQKHKNE</sequence>
<name>A0ABS6XZ79_9FLAO</name>
<comment type="caution">
    <text evidence="2">The sequence shown here is derived from an EMBL/GenBank/DDBJ whole genome shotgun (WGS) entry which is preliminary data.</text>
</comment>
<dbReference type="RefSeq" id="WP_219318088.1">
    <property type="nucleotide sequence ID" value="NZ_JAHWYN010000012.1"/>
</dbReference>
<dbReference type="EMBL" id="JAHWYN010000012">
    <property type="protein sequence ID" value="MBW4361591.1"/>
    <property type="molecule type" value="Genomic_DNA"/>
</dbReference>
<evidence type="ECO:0000313" key="3">
    <source>
        <dbReference type="Proteomes" id="UP000812031"/>
    </source>
</evidence>
<reference evidence="2 3" key="1">
    <citation type="submission" date="2021-07" db="EMBL/GenBank/DDBJ databases">
        <title>Flavobacterium sp. nov. isolated from sediment on the Taihu Lake.</title>
        <authorList>
            <person name="Qu J.-H."/>
        </authorList>
    </citation>
    <scope>NUCLEOTIDE SEQUENCE [LARGE SCALE GENOMIC DNA]</scope>
    <source>
        <strain evidence="2 3">NAS39</strain>
    </source>
</reference>
<accession>A0ABS6XZ79</accession>
<dbReference type="InterPro" id="IPR000073">
    <property type="entry name" value="AB_hydrolase_1"/>
</dbReference>
<dbReference type="Proteomes" id="UP000812031">
    <property type="component" value="Unassembled WGS sequence"/>
</dbReference>
<dbReference type="GO" id="GO:0016787">
    <property type="term" value="F:hydrolase activity"/>
    <property type="evidence" value="ECO:0007669"/>
    <property type="project" value="UniProtKB-KW"/>
</dbReference>
<protein>
    <submittedName>
        <fullName evidence="2">Alpha/beta hydrolase</fullName>
    </submittedName>
</protein>
<organism evidence="2 3">
    <name type="scientific">Flavobacterium taihuense</name>
    <dbReference type="NCBI Taxonomy" id="2857508"/>
    <lineage>
        <taxon>Bacteria</taxon>
        <taxon>Pseudomonadati</taxon>
        <taxon>Bacteroidota</taxon>
        <taxon>Flavobacteriia</taxon>
        <taxon>Flavobacteriales</taxon>
        <taxon>Flavobacteriaceae</taxon>
        <taxon>Flavobacterium</taxon>
    </lineage>
</organism>
<proteinExistence type="predicted"/>